<dbReference type="InterPro" id="IPR043133">
    <property type="entry name" value="GTP-CH-I_C/QueF"/>
</dbReference>
<evidence type="ECO:0000256" key="1">
    <source>
        <dbReference type="ARBA" id="ARBA00001353"/>
    </source>
</evidence>
<comment type="similarity">
    <text evidence="3 6">Belongs to the DHNA family.</text>
</comment>
<dbReference type="Gene3D" id="3.30.1130.10">
    <property type="match status" value="1"/>
</dbReference>
<comment type="catalytic activity">
    <reaction evidence="1 6">
        <text>7,8-dihydroneopterin = 6-hydroxymethyl-7,8-dihydropterin + glycolaldehyde</text>
        <dbReference type="Rhea" id="RHEA:10540"/>
        <dbReference type="ChEBI" id="CHEBI:17001"/>
        <dbReference type="ChEBI" id="CHEBI:17071"/>
        <dbReference type="ChEBI" id="CHEBI:44841"/>
        <dbReference type="EC" id="4.1.2.25"/>
    </reaction>
</comment>
<dbReference type="UniPathway" id="UPA00077">
    <property type="reaction ID" value="UER00154"/>
</dbReference>
<comment type="function">
    <text evidence="6">Catalyzes the conversion of 7,8-dihydroneopterin to 6-hydroxymethyl-7,8-dihydropterin.</text>
</comment>
<name>A0A316HCQ7_9SPHI</name>
<dbReference type="GO" id="GO:0004150">
    <property type="term" value="F:dihydroneopterin aldolase activity"/>
    <property type="evidence" value="ECO:0007669"/>
    <property type="project" value="UniProtKB-UniRule"/>
</dbReference>
<proteinExistence type="inferred from homology"/>
<evidence type="ECO:0000313" key="8">
    <source>
        <dbReference type="EMBL" id="PWK78924.1"/>
    </source>
</evidence>
<keyword evidence="9" id="KW-1185">Reference proteome</keyword>
<sequence length="123" mass="14018">MINIALQGAEFFAYHGFYPEEQKIGCRFVVDVNVGFIPPGDLLEDSLNKTVDYERLYIITCEEMKHPRKLIETVGQSIIDRIKKKYPFVESIEVVIKKLTPPLTGKVAHSAVIINYKKPEHGV</sequence>
<dbReference type="NCBIfam" id="TIGR00526">
    <property type="entry name" value="folB_dom"/>
    <property type="match status" value="1"/>
</dbReference>
<dbReference type="Proteomes" id="UP000245678">
    <property type="component" value="Unassembled WGS sequence"/>
</dbReference>
<dbReference type="SMART" id="SM00905">
    <property type="entry name" value="FolB"/>
    <property type="match status" value="1"/>
</dbReference>
<feature type="domain" description="Dihydroneopterin aldolase/epimerase" evidence="7">
    <location>
        <begin position="4"/>
        <end position="116"/>
    </location>
</feature>
<dbReference type="GO" id="GO:0005737">
    <property type="term" value="C:cytoplasm"/>
    <property type="evidence" value="ECO:0007669"/>
    <property type="project" value="TreeGrafter"/>
</dbReference>
<organism evidence="8 9">
    <name type="scientific">Mucilaginibacter oryzae</name>
    <dbReference type="NCBI Taxonomy" id="468058"/>
    <lineage>
        <taxon>Bacteria</taxon>
        <taxon>Pseudomonadati</taxon>
        <taxon>Bacteroidota</taxon>
        <taxon>Sphingobacteriia</taxon>
        <taxon>Sphingobacteriales</taxon>
        <taxon>Sphingobacteriaceae</taxon>
        <taxon>Mucilaginibacter</taxon>
    </lineage>
</organism>
<gene>
    <name evidence="8" type="ORF">LX99_01378</name>
</gene>
<dbReference type="EC" id="4.1.2.25" evidence="6"/>
<dbReference type="RefSeq" id="WP_109607179.1">
    <property type="nucleotide sequence ID" value="NZ_QGHA01000002.1"/>
</dbReference>
<comment type="caution">
    <text evidence="8">The sequence shown here is derived from an EMBL/GenBank/DDBJ whole genome shotgun (WGS) entry which is preliminary data.</text>
</comment>
<evidence type="ECO:0000256" key="5">
    <source>
        <dbReference type="ARBA" id="ARBA00023239"/>
    </source>
</evidence>
<protein>
    <recommendedName>
        <fullName evidence="6">7,8-dihydroneopterin aldolase</fullName>
        <ecNumber evidence="6">4.1.2.25</ecNumber>
    </recommendedName>
</protein>
<evidence type="ECO:0000256" key="3">
    <source>
        <dbReference type="ARBA" id="ARBA00005708"/>
    </source>
</evidence>
<dbReference type="GO" id="GO:0046656">
    <property type="term" value="P:folic acid biosynthetic process"/>
    <property type="evidence" value="ECO:0007669"/>
    <property type="project" value="UniProtKB-UniRule"/>
</dbReference>
<dbReference type="AlphaFoldDB" id="A0A316HCQ7"/>
<evidence type="ECO:0000256" key="4">
    <source>
        <dbReference type="ARBA" id="ARBA00022909"/>
    </source>
</evidence>
<dbReference type="NCBIfam" id="TIGR00525">
    <property type="entry name" value="folB"/>
    <property type="match status" value="1"/>
</dbReference>
<dbReference type="SUPFAM" id="SSF55620">
    <property type="entry name" value="Tetrahydrobiopterin biosynthesis enzymes-like"/>
    <property type="match status" value="1"/>
</dbReference>
<comment type="pathway">
    <text evidence="2 6">Cofactor biosynthesis; tetrahydrofolate biosynthesis; 2-amino-4-hydroxy-6-hydroxymethyl-7,8-dihydropteridine diphosphate from 7,8-dihydroneopterin triphosphate: step 3/4.</text>
</comment>
<dbReference type="PANTHER" id="PTHR42844:SF1">
    <property type="entry name" value="DIHYDRONEOPTERIN ALDOLASE 1-RELATED"/>
    <property type="match status" value="1"/>
</dbReference>
<dbReference type="GO" id="GO:0046654">
    <property type="term" value="P:tetrahydrofolate biosynthetic process"/>
    <property type="evidence" value="ECO:0007669"/>
    <property type="project" value="UniProtKB-UniRule"/>
</dbReference>
<evidence type="ECO:0000259" key="7">
    <source>
        <dbReference type="SMART" id="SM00905"/>
    </source>
</evidence>
<dbReference type="InterPro" id="IPR006156">
    <property type="entry name" value="Dihydroneopterin_aldolase"/>
</dbReference>
<dbReference type="InterPro" id="IPR006157">
    <property type="entry name" value="FolB_dom"/>
</dbReference>
<evidence type="ECO:0000313" key="9">
    <source>
        <dbReference type="Proteomes" id="UP000245678"/>
    </source>
</evidence>
<accession>A0A316HCQ7</accession>
<keyword evidence="5 6" id="KW-0456">Lyase</keyword>
<dbReference type="PANTHER" id="PTHR42844">
    <property type="entry name" value="DIHYDRONEOPTERIN ALDOLASE 1-RELATED"/>
    <property type="match status" value="1"/>
</dbReference>
<evidence type="ECO:0000256" key="6">
    <source>
        <dbReference type="RuleBase" id="RU362079"/>
    </source>
</evidence>
<keyword evidence="4 6" id="KW-0289">Folate biosynthesis</keyword>
<dbReference type="Pfam" id="PF02152">
    <property type="entry name" value="FolB"/>
    <property type="match status" value="1"/>
</dbReference>
<dbReference type="EMBL" id="QGHA01000002">
    <property type="protein sequence ID" value="PWK78924.1"/>
    <property type="molecule type" value="Genomic_DNA"/>
</dbReference>
<reference evidence="8 9" key="1">
    <citation type="submission" date="2018-05" db="EMBL/GenBank/DDBJ databases">
        <title>Genomic Encyclopedia of Archaeal and Bacterial Type Strains, Phase II (KMG-II): from individual species to whole genera.</title>
        <authorList>
            <person name="Goeker M."/>
        </authorList>
    </citation>
    <scope>NUCLEOTIDE SEQUENCE [LARGE SCALE GENOMIC DNA]</scope>
    <source>
        <strain evidence="8 9">DSM 19975</strain>
    </source>
</reference>
<evidence type="ECO:0000256" key="2">
    <source>
        <dbReference type="ARBA" id="ARBA00005013"/>
    </source>
</evidence>